<dbReference type="FunFam" id="1.20.200.10:FF:000001">
    <property type="entry name" value="Fumarate hydratase, mitochondrial"/>
    <property type="match status" value="1"/>
</dbReference>
<dbReference type="EC" id="4.3.1.1" evidence="4"/>
<dbReference type="InterPro" id="IPR000362">
    <property type="entry name" value="Fumarate_lyase_fam"/>
</dbReference>
<evidence type="ECO:0000256" key="2">
    <source>
        <dbReference type="SAM" id="MobiDB-lite"/>
    </source>
</evidence>
<evidence type="ECO:0000259" key="3">
    <source>
        <dbReference type="Pfam" id="PF00206"/>
    </source>
</evidence>
<keyword evidence="5" id="KW-1185">Reference proteome</keyword>
<dbReference type="GO" id="GO:0006531">
    <property type="term" value="P:aspartate metabolic process"/>
    <property type="evidence" value="ECO:0007669"/>
    <property type="project" value="TreeGrafter"/>
</dbReference>
<dbReference type="InterPro" id="IPR008948">
    <property type="entry name" value="L-Aspartase-like"/>
</dbReference>
<dbReference type="RefSeq" id="WP_009181974.1">
    <property type="nucleotide sequence ID" value="NZ_CM001368.1"/>
</dbReference>
<accession>G7Q9G3</accession>
<dbReference type="Gene3D" id="1.10.275.10">
    <property type="entry name" value="Fumarase/aspartase (N-terminal domain)"/>
    <property type="match status" value="1"/>
</dbReference>
<evidence type="ECO:0000313" key="5">
    <source>
        <dbReference type="Proteomes" id="UP000004662"/>
    </source>
</evidence>
<gene>
    <name evidence="4" type="ORF">DFW101_2599</name>
</gene>
<keyword evidence="1 4" id="KW-0456">Lyase</keyword>
<feature type="region of interest" description="Disordered" evidence="2">
    <location>
        <begin position="471"/>
        <end position="499"/>
    </location>
</feature>
<dbReference type="PANTHER" id="PTHR42696">
    <property type="entry name" value="ASPARTATE AMMONIA-LYASE"/>
    <property type="match status" value="1"/>
</dbReference>
<dbReference type="InterPro" id="IPR051546">
    <property type="entry name" value="Aspartate_Ammonia-Lyase"/>
</dbReference>
<dbReference type="PRINTS" id="PR00149">
    <property type="entry name" value="FUMRATELYASE"/>
</dbReference>
<dbReference type="CDD" id="cd01357">
    <property type="entry name" value="Aspartase"/>
    <property type="match status" value="1"/>
</dbReference>
<dbReference type="InterPro" id="IPR022761">
    <property type="entry name" value="Fumarate_lyase_N"/>
</dbReference>
<evidence type="ECO:0000256" key="1">
    <source>
        <dbReference type="ARBA" id="ARBA00023239"/>
    </source>
</evidence>
<dbReference type="EMBL" id="CM001368">
    <property type="protein sequence ID" value="EHJ48603.1"/>
    <property type="molecule type" value="Genomic_DNA"/>
</dbReference>
<dbReference type="SUPFAM" id="SSF48557">
    <property type="entry name" value="L-aspartase-like"/>
    <property type="match status" value="1"/>
</dbReference>
<dbReference type="Gene3D" id="1.10.40.30">
    <property type="entry name" value="Fumarase/aspartase (C-terminal domain)"/>
    <property type="match status" value="1"/>
</dbReference>
<dbReference type="InterPro" id="IPR020557">
    <property type="entry name" value="Fumarate_lyase_CS"/>
</dbReference>
<sequence>MRQESDALGAKPLPEGALYGIHTLRAVENFPVSGQRLFPEFLRAFALVKAACALANQETGHLDALRAEAIVAACREVADGRHDAQFPVDPFQGGAGTSTNMNVNEVVANRALELLGRAPGDYAFLSPLGHVNLHQSTNDTFPTALRVAALWLLKDLEAETARLQEAFQTKEAAFAHVVKVGRTELMDAVPLTLGMEFGAFAEALSRDRWRIFKCRERIKQVPLGGTAIGTGLGAPRDFIFRAAEHLRTLTGLPVSRAENLIDATANADPFVEVSGILSAFAANLLKISSDLRLLASGPATGIGEITLPALQAGSSIMPGKVNPVIPECVGQVALRVMANHQALTLAAGLGQLQINQFMPLLAHSLLESLRLLVQAARLFTDKCLAGITAGEARCRELVEKSHALATVLVPALGYAAVSRLLAEADAAGRPLAEHLAAKGMLAPEDAAALLAPKRMRKLGYETQDYACLRQAEGEKGDASGGRGGSSPPDPLEGGERGWE</sequence>
<dbReference type="Pfam" id="PF00206">
    <property type="entry name" value="Lyase_1"/>
    <property type="match status" value="1"/>
</dbReference>
<dbReference type="GO" id="GO:0005829">
    <property type="term" value="C:cytosol"/>
    <property type="evidence" value="ECO:0007669"/>
    <property type="project" value="TreeGrafter"/>
</dbReference>
<dbReference type="PANTHER" id="PTHR42696:SF2">
    <property type="entry name" value="ASPARTATE AMMONIA-LYASE"/>
    <property type="match status" value="1"/>
</dbReference>
<name>G7Q9G3_9BACT</name>
<dbReference type="AlphaFoldDB" id="G7Q9G3"/>
<organism evidence="4 5">
    <name type="scientific">Solidesulfovibrio carbinoliphilus subsp. oakridgensis</name>
    <dbReference type="NCBI Taxonomy" id="694327"/>
    <lineage>
        <taxon>Bacteria</taxon>
        <taxon>Pseudomonadati</taxon>
        <taxon>Thermodesulfobacteriota</taxon>
        <taxon>Desulfovibrionia</taxon>
        <taxon>Desulfovibrionales</taxon>
        <taxon>Desulfovibrionaceae</taxon>
        <taxon>Solidesulfovibrio</taxon>
    </lineage>
</organism>
<dbReference type="FunFam" id="1.10.275.10:FF:000001">
    <property type="entry name" value="Fumarate hydratase, mitochondrial"/>
    <property type="match status" value="1"/>
</dbReference>
<dbReference type="STRING" id="694327.DFW101_2599"/>
<dbReference type="NCBIfam" id="NF008909">
    <property type="entry name" value="PRK12273.1"/>
    <property type="match status" value="1"/>
</dbReference>
<dbReference type="PROSITE" id="PS00163">
    <property type="entry name" value="FUMARATE_LYASES"/>
    <property type="match status" value="1"/>
</dbReference>
<proteinExistence type="predicted"/>
<dbReference type="InterPro" id="IPR024083">
    <property type="entry name" value="Fumarase/histidase_N"/>
</dbReference>
<dbReference type="Proteomes" id="UP000004662">
    <property type="component" value="Chromosome"/>
</dbReference>
<reference evidence="5" key="1">
    <citation type="journal article" date="2015" name="Genome Announc.">
        <title>High-Quality Draft Genome Sequence of Desulfovibrio carbinoliphilus FW-101-2B, an Organic Acid-Oxidizing Sulfate-Reducing Bacterium Isolated from Uranium(VI)-Contaminated Groundwater.</title>
        <authorList>
            <person name="Ramsay B.D."/>
            <person name="Hwang C."/>
            <person name="Woo H.L."/>
            <person name="Carroll S.L."/>
            <person name="Lucas S."/>
            <person name="Han J."/>
            <person name="Lapidus A.L."/>
            <person name="Cheng J.F."/>
            <person name="Goodwin L.A."/>
            <person name="Pitluck S."/>
            <person name="Peters L."/>
            <person name="Chertkov O."/>
            <person name="Held B."/>
            <person name="Detter J.C."/>
            <person name="Han C.S."/>
            <person name="Tapia R."/>
            <person name="Land M.L."/>
            <person name="Hauser L.J."/>
            <person name="Kyrpides N.C."/>
            <person name="Ivanova N.N."/>
            <person name="Mikhailova N."/>
            <person name="Pagani I."/>
            <person name="Woyke T."/>
            <person name="Arkin A.P."/>
            <person name="Dehal P."/>
            <person name="Chivian D."/>
            <person name="Criddle C.S."/>
            <person name="Wu W."/>
            <person name="Chakraborty R."/>
            <person name="Hazen T.C."/>
            <person name="Fields M.W."/>
        </authorList>
    </citation>
    <scope>NUCLEOTIDE SEQUENCE [LARGE SCALE GENOMIC DNA]</scope>
    <source>
        <strain evidence="5">FW-101-2B</strain>
    </source>
</reference>
<feature type="domain" description="Fumarate lyase N-terminal" evidence="3">
    <location>
        <begin position="16"/>
        <end position="337"/>
    </location>
</feature>
<dbReference type="Gene3D" id="1.20.200.10">
    <property type="entry name" value="Fumarase/aspartase (Central domain)"/>
    <property type="match status" value="1"/>
</dbReference>
<dbReference type="HOGENOM" id="CLU_021594_4_1_7"/>
<dbReference type="GO" id="GO:0008797">
    <property type="term" value="F:aspartate ammonia-lyase activity"/>
    <property type="evidence" value="ECO:0007669"/>
    <property type="project" value="UniProtKB-EC"/>
</dbReference>
<protein>
    <submittedName>
        <fullName evidence="4">Aspartate ammonia-lyase</fullName>
        <ecNumber evidence="4">4.3.1.1</ecNumber>
    </submittedName>
</protein>
<dbReference type="eggNOG" id="COG1027">
    <property type="taxonomic scope" value="Bacteria"/>
</dbReference>
<evidence type="ECO:0000313" key="4">
    <source>
        <dbReference type="EMBL" id="EHJ48603.1"/>
    </source>
</evidence>